<dbReference type="Pfam" id="PF01326">
    <property type="entry name" value="PPDK_N"/>
    <property type="match status" value="1"/>
</dbReference>
<evidence type="ECO:0000256" key="9">
    <source>
        <dbReference type="ARBA" id="ARBA00022741"/>
    </source>
</evidence>
<dbReference type="Gene3D" id="3.30.470.20">
    <property type="entry name" value="ATP-grasp fold, B domain"/>
    <property type="match status" value="1"/>
</dbReference>
<dbReference type="InterPro" id="IPR008279">
    <property type="entry name" value="PEP-util_enz_mobile_dom"/>
</dbReference>
<evidence type="ECO:0000256" key="13">
    <source>
        <dbReference type="ARBA" id="ARBA00033470"/>
    </source>
</evidence>
<comment type="catalytic activity">
    <reaction evidence="14 15">
        <text>pyruvate + ATP + H2O = phosphoenolpyruvate + AMP + phosphate + 2 H(+)</text>
        <dbReference type="Rhea" id="RHEA:11364"/>
        <dbReference type="ChEBI" id="CHEBI:15361"/>
        <dbReference type="ChEBI" id="CHEBI:15377"/>
        <dbReference type="ChEBI" id="CHEBI:15378"/>
        <dbReference type="ChEBI" id="CHEBI:30616"/>
        <dbReference type="ChEBI" id="CHEBI:43474"/>
        <dbReference type="ChEBI" id="CHEBI:58702"/>
        <dbReference type="ChEBI" id="CHEBI:456215"/>
        <dbReference type="EC" id="2.7.9.2"/>
    </reaction>
</comment>
<evidence type="ECO:0000256" key="5">
    <source>
        <dbReference type="ARBA" id="ARBA00011996"/>
    </source>
</evidence>
<keyword evidence="20" id="KW-1185">Reference proteome</keyword>
<keyword evidence="9 15" id="KW-0547">Nucleotide-binding</keyword>
<comment type="pathway">
    <text evidence="3 15">Carbohydrate biosynthesis; gluconeogenesis.</text>
</comment>
<feature type="domain" description="PEP-utilising enzyme mobile" evidence="16">
    <location>
        <begin position="382"/>
        <end position="452"/>
    </location>
</feature>
<name>I3XX90_SULBS</name>
<dbReference type="PANTHER" id="PTHR43030:SF1">
    <property type="entry name" value="PHOSPHOENOLPYRUVATE SYNTHASE"/>
    <property type="match status" value="1"/>
</dbReference>
<dbReference type="InterPro" id="IPR015813">
    <property type="entry name" value="Pyrv/PenolPyrv_kinase-like_dom"/>
</dbReference>
<keyword evidence="8 15" id="KW-0479">Metal-binding</keyword>
<dbReference type="InterPro" id="IPR040442">
    <property type="entry name" value="Pyrv_kinase-like_dom_sf"/>
</dbReference>
<dbReference type="PATRIC" id="fig|760154.4.peg.1274"/>
<dbReference type="InterPro" id="IPR036637">
    <property type="entry name" value="Phosphohistidine_dom_sf"/>
</dbReference>
<dbReference type="GO" id="GO:0005524">
    <property type="term" value="F:ATP binding"/>
    <property type="evidence" value="ECO:0007669"/>
    <property type="project" value="UniProtKB-KW"/>
</dbReference>
<evidence type="ECO:0000256" key="12">
    <source>
        <dbReference type="ARBA" id="ARBA00022842"/>
    </source>
</evidence>
<evidence type="ECO:0000256" key="7">
    <source>
        <dbReference type="ARBA" id="ARBA00022679"/>
    </source>
</evidence>
<dbReference type="SUPFAM" id="SSF52009">
    <property type="entry name" value="Phosphohistidine domain"/>
    <property type="match status" value="1"/>
</dbReference>
<dbReference type="GO" id="GO:0046872">
    <property type="term" value="F:metal ion binding"/>
    <property type="evidence" value="ECO:0007669"/>
    <property type="project" value="UniProtKB-KW"/>
</dbReference>
<evidence type="ECO:0000256" key="2">
    <source>
        <dbReference type="ARBA" id="ARBA00002988"/>
    </source>
</evidence>
<dbReference type="KEGG" id="sba:Sulba_1271"/>
<dbReference type="Gene3D" id="3.30.1490.20">
    <property type="entry name" value="ATP-grasp fold, A domain"/>
    <property type="match status" value="1"/>
</dbReference>
<keyword evidence="19" id="KW-0670">Pyruvate</keyword>
<dbReference type="OrthoDB" id="9765468at2"/>
<dbReference type="SUPFAM" id="SSF56059">
    <property type="entry name" value="Glutathione synthetase ATP-binding domain-like"/>
    <property type="match status" value="1"/>
</dbReference>
<reference evidence="19 20" key="1">
    <citation type="submission" date="2012-06" db="EMBL/GenBank/DDBJ databases">
        <title>Complete sequence of Sulfurospirillum barnesii SES-3.</title>
        <authorList>
            <consortium name="US DOE Joint Genome Institute"/>
            <person name="Lucas S."/>
            <person name="Han J."/>
            <person name="Lapidus A."/>
            <person name="Cheng J.-F."/>
            <person name="Goodwin L."/>
            <person name="Pitluck S."/>
            <person name="Peters L."/>
            <person name="Ovchinnikova G."/>
            <person name="Lu M."/>
            <person name="Detter J.C."/>
            <person name="Han C."/>
            <person name="Tapia R."/>
            <person name="Land M."/>
            <person name="Hauser L."/>
            <person name="Kyrpides N."/>
            <person name="Ivanova N."/>
            <person name="Pagani I."/>
            <person name="Stolz J."/>
            <person name="Arkin A."/>
            <person name="Dehal P."/>
            <person name="Oremland R."/>
            <person name="Saltikov C."/>
            <person name="Basu P."/>
            <person name="Hollibaugh J."/>
            <person name="Newman D."/>
            <person name="Stolyar S."/>
            <person name="Hazen T."/>
            <person name="Woyke T."/>
        </authorList>
    </citation>
    <scope>NUCLEOTIDE SEQUENCE [LARGE SCALE GENOMIC DNA]</scope>
    <source>
        <strain evidence="20">ATCC 700032 / DSM 10660 / SES-3</strain>
    </source>
</reference>
<dbReference type="EMBL" id="CP003333">
    <property type="protein sequence ID" value="AFL68564.1"/>
    <property type="molecule type" value="Genomic_DNA"/>
</dbReference>
<evidence type="ECO:0000256" key="4">
    <source>
        <dbReference type="ARBA" id="ARBA00007837"/>
    </source>
</evidence>
<keyword evidence="11 15" id="KW-0067">ATP-binding</keyword>
<dbReference type="eggNOG" id="COG0574">
    <property type="taxonomic scope" value="Bacteria"/>
</dbReference>
<evidence type="ECO:0000259" key="16">
    <source>
        <dbReference type="Pfam" id="PF00391"/>
    </source>
</evidence>
<dbReference type="UniPathway" id="UPA00138"/>
<dbReference type="NCBIfam" id="TIGR01418">
    <property type="entry name" value="PEP_synth"/>
    <property type="match status" value="1"/>
</dbReference>
<dbReference type="STRING" id="760154.Sulba_1271"/>
<organism evidence="19 20">
    <name type="scientific">Sulfurospirillum barnesii (strain ATCC 700032 / DSM 10660 / SES-3)</name>
    <dbReference type="NCBI Taxonomy" id="760154"/>
    <lineage>
        <taxon>Bacteria</taxon>
        <taxon>Pseudomonadati</taxon>
        <taxon>Campylobacterota</taxon>
        <taxon>Epsilonproteobacteria</taxon>
        <taxon>Campylobacterales</taxon>
        <taxon>Sulfurospirillaceae</taxon>
        <taxon>Sulfurospirillum</taxon>
    </lineage>
</organism>
<evidence type="ECO:0000256" key="15">
    <source>
        <dbReference type="PIRNR" id="PIRNR000854"/>
    </source>
</evidence>
<dbReference type="FunFam" id="3.30.470.20:FF:000017">
    <property type="entry name" value="Phosphoenolpyruvate synthase"/>
    <property type="match status" value="1"/>
</dbReference>
<keyword evidence="10 15" id="KW-0418">Kinase</keyword>
<proteinExistence type="inferred from homology"/>
<evidence type="ECO:0000256" key="1">
    <source>
        <dbReference type="ARBA" id="ARBA00001946"/>
    </source>
</evidence>
<dbReference type="SUPFAM" id="SSF51621">
    <property type="entry name" value="Phosphoenolpyruvate/pyruvate domain"/>
    <property type="match status" value="1"/>
</dbReference>
<dbReference type="Pfam" id="PF02896">
    <property type="entry name" value="PEP-utilizers_C"/>
    <property type="match status" value="1"/>
</dbReference>
<evidence type="ECO:0000259" key="17">
    <source>
        <dbReference type="Pfam" id="PF01326"/>
    </source>
</evidence>
<dbReference type="eggNOG" id="COG1080">
    <property type="taxonomic scope" value="Bacteria"/>
</dbReference>
<feature type="domain" description="PEP-utilising enzyme C-terminal" evidence="18">
    <location>
        <begin position="476"/>
        <end position="785"/>
    </location>
</feature>
<evidence type="ECO:0000313" key="20">
    <source>
        <dbReference type="Proteomes" id="UP000006176"/>
    </source>
</evidence>
<dbReference type="Proteomes" id="UP000006176">
    <property type="component" value="Chromosome"/>
</dbReference>
<dbReference type="RefSeq" id="WP_014769442.1">
    <property type="nucleotide sequence ID" value="NC_018002.1"/>
</dbReference>
<dbReference type="Gene3D" id="3.20.20.60">
    <property type="entry name" value="Phosphoenolpyruvate-binding domains"/>
    <property type="match status" value="1"/>
</dbReference>
<dbReference type="PANTHER" id="PTHR43030">
    <property type="entry name" value="PHOSPHOENOLPYRUVATE SYNTHASE"/>
    <property type="match status" value="1"/>
</dbReference>
<dbReference type="PIRSF" id="PIRSF000854">
    <property type="entry name" value="PEP_synthase"/>
    <property type="match status" value="1"/>
</dbReference>
<dbReference type="InterPro" id="IPR013815">
    <property type="entry name" value="ATP_grasp_subdomain_1"/>
</dbReference>
<evidence type="ECO:0000256" key="11">
    <source>
        <dbReference type="ARBA" id="ARBA00022840"/>
    </source>
</evidence>
<evidence type="ECO:0000256" key="14">
    <source>
        <dbReference type="ARBA" id="ARBA00047700"/>
    </source>
</evidence>
<evidence type="ECO:0000259" key="18">
    <source>
        <dbReference type="Pfam" id="PF02896"/>
    </source>
</evidence>
<dbReference type="AlphaFoldDB" id="I3XX90"/>
<dbReference type="FunFam" id="3.50.30.10:FF:000002">
    <property type="entry name" value="Phosphoenolpyruvate synthase"/>
    <property type="match status" value="1"/>
</dbReference>
<comment type="cofactor">
    <cofactor evidence="1 15">
        <name>Mg(2+)</name>
        <dbReference type="ChEBI" id="CHEBI:18420"/>
    </cofactor>
</comment>
<dbReference type="InterPro" id="IPR000121">
    <property type="entry name" value="PEP_util_C"/>
</dbReference>
<evidence type="ECO:0000256" key="8">
    <source>
        <dbReference type="ARBA" id="ARBA00022723"/>
    </source>
</evidence>
<evidence type="ECO:0000256" key="10">
    <source>
        <dbReference type="ARBA" id="ARBA00022777"/>
    </source>
</evidence>
<dbReference type="GO" id="GO:0008986">
    <property type="term" value="F:pyruvate, water dikinase activity"/>
    <property type="evidence" value="ECO:0007669"/>
    <property type="project" value="UniProtKB-EC"/>
</dbReference>
<feature type="domain" description="Pyruvate phosphate dikinase AMP/ATP-binding" evidence="17">
    <location>
        <begin position="16"/>
        <end position="341"/>
    </location>
</feature>
<dbReference type="InterPro" id="IPR002192">
    <property type="entry name" value="PPDK_AMP/ATP-bd"/>
</dbReference>
<dbReference type="InterPro" id="IPR006319">
    <property type="entry name" value="PEP_synth"/>
</dbReference>
<dbReference type="GO" id="GO:0006094">
    <property type="term" value="P:gluconeogenesis"/>
    <property type="evidence" value="ECO:0007669"/>
    <property type="project" value="UniProtKB-UniPathway"/>
</dbReference>
<comment type="function">
    <text evidence="2 15">Catalyzes the phosphorylation of pyruvate to phosphoenolpyruvate.</text>
</comment>
<accession>I3XX90</accession>
<keyword evidence="12 15" id="KW-0460">Magnesium</keyword>
<comment type="similarity">
    <text evidence="4 15">Belongs to the PEP-utilizing enzyme family.</text>
</comment>
<evidence type="ECO:0000256" key="3">
    <source>
        <dbReference type="ARBA" id="ARBA00004742"/>
    </source>
</evidence>
<dbReference type="EC" id="2.7.9.2" evidence="5 15"/>
<keyword evidence="7 15" id="KW-0808">Transferase</keyword>
<evidence type="ECO:0000313" key="19">
    <source>
        <dbReference type="EMBL" id="AFL68564.1"/>
    </source>
</evidence>
<gene>
    <name evidence="19" type="ordered locus">Sulba_1271</name>
</gene>
<dbReference type="HOGENOM" id="CLU_007308_6_2_7"/>
<dbReference type="NCBIfam" id="NF005057">
    <property type="entry name" value="PRK06464.1"/>
    <property type="match status" value="1"/>
</dbReference>
<dbReference type="FunFam" id="3.30.1490.20:FF:000010">
    <property type="entry name" value="Phosphoenolpyruvate synthase"/>
    <property type="match status" value="1"/>
</dbReference>
<dbReference type="PRINTS" id="PR01736">
    <property type="entry name" value="PHPHTRNFRASE"/>
</dbReference>
<dbReference type="Gene3D" id="3.50.30.10">
    <property type="entry name" value="Phosphohistidine domain"/>
    <property type="match status" value="1"/>
</dbReference>
<protein>
    <recommendedName>
        <fullName evidence="6 15">Phosphoenolpyruvate synthase</fullName>
        <shortName evidence="15">PEP synthase</shortName>
        <ecNumber evidence="5 15">2.7.9.2</ecNumber>
    </recommendedName>
    <alternativeName>
        <fullName evidence="13 15">Pyruvate, water dikinase</fullName>
    </alternativeName>
</protein>
<sequence>MRYIRFFNELQLSDIPLVGGKNASLGEMYQKLTPKGILVPNGFATTSEAYYLLLEENGIKAMIEKHLRHVDVSNTDVLQASGKAIRDCILEATLPLSLTQELLSAYAMLSREYGVEHVDVAVRSSGTAEDLPDASFAGQQETFLNIDSPEKLLQSVKQCYASLFTDRAISYRSSRGFDHFKVALSVGVQKMVRSDKASSGVMFSIDTESGSHDLVLINATWGLGENVVSGRVNADEFFVFKPTLAKGFPTILKHSLGSKKERMLYHHLHQTINVPTSNEEQNNFSINDDEVLALAHQALLIEAYYERPMDIEWAKDGNDGKLYIVQARPETVQSKRDIQSIEKYTLSSKNATILATGRAVGDKIGSGAVKIIHDTSEFASFNAGDILVADTTNPDWEPIMKKASAVVTNRGSRTCHAAIVAREIGVPAVVGCGNGTDVLANVPEVTVSCAEGEEGYIYKGKLPFTCKTIDMNLHPTKTKLMMNVGNPAEAFNLAKMPNDGVGLARMEFIMTHSINAHPMALVDLYQGKGIEEEENIRSFMKPYVDAKAFFIDKLCEGIGLIAAAFYPRAVIIRTSDFKSNEYANMPGGKVYEVDEENPMIGFRGASRYYDESYKEAFAWECEALKKVRDEMGLDNVIIMLPFVRTPEEGKKVIEIMNAQGLVQGQNSLKIYAMCEIPANVIIADAFLDIFDGYSIGSNDLTQLVLGVDRDSGKIAHVFNERNPAVKAMLKMAIEACKRRGKYIGICGQAPSDYPEITEFLVREGIESISLNPDSLYKMHHVVEEIEAKVL</sequence>
<evidence type="ECO:0000256" key="6">
    <source>
        <dbReference type="ARBA" id="ARBA00021623"/>
    </source>
</evidence>
<dbReference type="Pfam" id="PF00391">
    <property type="entry name" value="PEP-utilizers"/>
    <property type="match status" value="1"/>
</dbReference>